<dbReference type="GeneID" id="136076935"/>
<accession>A0ABM4BDC9</accession>
<feature type="region of interest" description="Disordered" evidence="1">
    <location>
        <begin position="138"/>
        <end position="159"/>
    </location>
</feature>
<keyword evidence="3" id="KW-1185">Reference proteome</keyword>
<name>A0ABM4BDC9_HYDVU</name>
<protein>
    <submittedName>
        <fullName evidence="4">Uncharacterized protein LOC136076935</fullName>
    </submittedName>
</protein>
<dbReference type="Proteomes" id="UP001652625">
    <property type="component" value="Chromosome 02"/>
</dbReference>
<dbReference type="Pfam" id="PF13837">
    <property type="entry name" value="Myb_DNA-bind_4"/>
    <property type="match status" value="1"/>
</dbReference>
<evidence type="ECO:0000256" key="1">
    <source>
        <dbReference type="SAM" id="MobiDB-lite"/>
    </source>
</evidence>
<dbReference type="InterPro" id="IPR044822">
    <property type="entry name" value="Myb_DNA-bind_4"/>
</dbReference>
<dbReference type="RefSeq" id="XP_065646945.1">
    <property type="nucleotide sequence ID" value="XM_065790873.1"/>
</dbReference>
<gene>
    <name evidence="4" type="primary">LOC136076935</name>
</gene>
<feature type="compositionally biased region" description="Polar residues" evidence="1">
    <location>
        <begin position="147"/>
        <end position="156"/>
    </location>
</feature>
<feature type="domain" description="Myb-like" evidence="2">
    <location>
        <begin position="27"/>
        <end position="95"/>
    </location>
</feature>
<organism evidence="3 4">
    <name type="scientific">Hydra vulgaris</name>
    <name type="common">Hydra</name>
    <name type="synonym">Hydra attenuata</name>
    <dbReference type="NCBI Taxonomy" id="6087"/>
    <lineage>
        <taxon>Eukaryota</taxon>
        <taxon>Metazoa</taxon>
        <taxon>Cnidaria</taxon>
        <taxon>Hydrozoa</taxon>
        <taxon>Hydroidolina</taxon>
        <taxon>Anthoathecata</taxon>
        <taxon>Aplanulata</taxon>
        <taxon>Hydridae</taxon>
        <taxon>Hydra</taxon>
    </lineage>
</organism>
<proteinExistence type="predicted"/>
<dbReference type="Gene3D" id="1.10.10.60">
    <property type="entry name" value="Homeodomain-like"/>
    <property type="match status" value="1"/>
</dbReference>
<reference evidence="4" key="2">
    <citation type="submission" date="2025-08" db="UniProtKB">
        <authorList>
            <consortium name="RefSeq"/>
        </authorList>
    </citation>
    <scope>IDENTIFICATION</scope>
</reference>
<reference evidence="3" key="1">
    <citation type="submission" date="2025-05" db="UniProtKB">
        <authorList>
            <consortium name="RefSeq"/>
        </authorList>
    </citation>
    <scope>NUCLEOTIDE SEQUENCE [LARGE SCALE GENOMIC DNA]</scope>
</reference>
<dbReference type="InterPro" id="IPR001005">
    <property type="entry name" value="SANT/Myb"/>
</dbReference>
<dbReference type="PROSITE" id="PS50090">
    <property type="entry name" value="MYB_LIKE"/>
    <property type="match status" value="1"/>
</dbReference>
<evidence type="ECO:0000313" key="3">
    <source>
        <dbReference type="Proteomes" id="UP001652625"/>
    </source>
</evidence>
<sequence>MDEPRCNSPAQYYDYKNESETPAYYNNLQIDDGKWTREQTQVLIETWKKQKSILLNAASSSAEHFKVWKMIAIEVNKYQPPKTLQQCKKKFRNIRYICKTAITNNSDSGNKKHFPLFYTDFVEIISESERVKEYQKRYTPPLDNGADNASDTSSEYHNNEDKFYSTETNINTKHFIGEQCSNKTEAENNDSLPSFVDINSHNKSSCRIKTSPCRANTSNYLDKNKNNDDNIVEYNNVEGFNRKHKTDVSIMGKNYLSHKRHKNSDDIFDSESTSLKTNLRKENLHQANFDEEPYFKKKILSTSFLPVEKQNATFSVKSPVPNSTIRENTKELFSNGYLKNYGNTSIFTSSQPQPRNLFNIDERFLELQEKQMQVFSNMLERHEQFLLQLLQQQREAATEAQTRDREFMLNLVEMFVSKKKTN</sequence>
<evidence type="ECO:0000313" key="4">
    <source>
        <dbReference type="RefSeq" id="XP_065646945.1"/>
    </source>
</evidence>
<evidence type="ECO:0000259" key="2">
    <source>
        <dbReference type="PROSITE" id="PS50090"/>
    </source>
</evidence>